<dbReference type="PANTHER" id="PTHR31548">
    <property type="entry name" value="CLARIN"/>
    <property type="match status" value="1"/>
</dbReference>
<dbReference type="OrthoDB" id="10012538at2759"/>
<name>A0A8K0EP88_BRALA</name>
<evidence type="ECO:0000256" key="2">
    <source>
        <dbReference type="ARBA" id="ARBA00005787"/>
    </source>
</evidence>
<dbReference type="Pfam" id="PF25807">
    <property type="entry name" value="Clarin-2"/>
    <property type="match status" value="1"/>
</dbReference>
<feature type="transmembrane region" description="Helical" evidence="6">
    <location>
        <begin position="305"/>
        <end position="326"/>
    </location>
</feature>
<dbReference type="EMBL" id="OV696688">
    <property type="protein sequence ID" value="CAH1259205.1"/>
    <property type="molecule type" value="Genomic_DNA"/>
</dbReference>
<feature type="transmembrane region" description="Helical" evidence="6">
    <location>
        <begin position="12"/>
        <end position="35"/>
    </location>
</feature>
<evidence type="ECO:0000256" key="5">
    <source>
        <dbReference type="ARBA" id="ARBA00023136"/>
    </source>
</evidence>
<feature type="transmembrane region" description="Helical" evidence="6">
    <location>
        <begin position="254"/>
        <end position="280"/>
    </location>
</feature>
<accession>A0A8K0EP88</accession>
<organism evidence="7 8">
    <name type="scientific">Branchiostoma lanceolatum</name>
    <name type="common">Common lancelet</name>
    <name type="synonym">Amphioxus lanceolatum</name>
    <dbReference type="NCBI Taxonomy" id="7740"/>
    <lineage>
        <taxon>Eukaryota</taxon>
        <taxon>Metazoa</taxon>
        <taxon>Chordata</taxon>
        <taxon>Cephalochordata</taxon>
        <taxon>Leptocardii</taxon>
        <taxon>Amphioxiformes</taxon>
        <taxon>Branchiostomatidae</taxon>
        <taxon>Branchiostoma</taxon>
    </lineage>
</organism>
<evidence type="ECO:0000256" key="4">
    <source>
        <dbReference type="ARBA" id="ARBA00022989"/>
    </source>
</evidence>
<keyword evidence="8" id="KW-1185">Reference proteome</keyword>
<dbReference type="Gene3D" id="1.20.140.150">
    <property type="match status" value="2"/>
</dbReference>
<sequence>MAARNYKKVFYAGVLLLSLGGAVMLATSLGTDFWVRAEVKRDLGTVNVSQTQGGTLNIGLFRGCKTFPVLEKCGFQGVLSRGYRFSIPWERLLDGFNQSNTNKGGLTRTEMAGGNRDRLRTVHRNLVLHLTAATAAAGVGLLSAGMATDRWLQARVYRDISSVISNGSDFSGSMHVGLFGGCKMFNYAFGLREKCFSVTEEDVGRNITYQPSHPMVAATIAFNAGAILMGLIAVSFSAYNVFTNPIETFAGPMGLYIWNGVSAVFCLVCLILYAVLYHLYLSGDSLLTQTEIGSKFYVETSGFGYSYWLVVGALAAFLVNEGLVYLSGKHIRSVFQNRSGSMKERPSEDVLMY</sequence>
<evidence type="ECO:0000256" key="3">
    <source>
        <dbReference type="ARBA" id="ARBA00022692"/>
    </source>
</evidence>
<dbReference type="InterPro" id="IPR026748">
    <property type="entry name" value="Clarin"/>
</dbReference>
<keyword evidence="4 6" id="KW-1133">Transmembrane helix</keyword>
<evidence type="ECO:0000313" key="8">
    <source>
        <dbReference type="Proteomes" id="UP000838412"/>
    </source>
</evidence>
<keyword evidence="3 6" id="KW-0812">Transmembrane</keyword>
<gene>
    <name evidence="7" type="primary">CLRN3</name>
    <name evidence="7" type="ORF">BLAG_LOCUS16571</name>
</gene>
<feature type="transmembrane region" description="Helical" evidence="6">
    <location>
        <begin position="126"/>
        <end position="147"/>
    </location>
</feature>
<dbReference type="GO" id="GO:0016020">
    <property type="term" value="C:membrane"/>
    <property type="evidence" value="ECO:0007669"/>
    <property type="project" value="UniProtKB-SubCell"/>
</dbReference>
<comment type="subcellular location">
    <subcellularLocation>
        <location evidence="1">Membrane</location>
        <topology evidence="1">Multi-pass membrane protein</topology>
    </subcellularLocation>
</comment>
<comment type="similarity">
    <text evidence="2">Belongs to the clarin family.</text>
</comment>
<evidence type="ECO:0000256" key="6">
    <source>
        <dbReference type="SAM" id="Phobius"/>
    </source>
</evidence>
<feature type="transmembrane region" description="Helical" evidence="6">
    <location>
        <begin position="220"/>
        <end position="242"/>
    </location>
</feature>
<proteinExistence type="inferred from homology"/>
<evidence type="ECO:0000256" key="1">
    <source>
        <dbReference type="ARBA" id="ARBA00004141"/>
    </source>
</evidence>
<dbReference type="GO" id="GO:0007605">
    <property type="term" value="P:sensory perception of sound"/>
    <property type="evidence" value="ECO:0007669"/>
    <property type="project" value="UniProtKB-ARBA"/>
</dbReference>
<protein>
    <submittedName>
        <fullName evidence="7">CLRN3 protein</fullName>
    </submittedName>
</protein>
<dbReference type="AlphaFoldDB" id="A0A8K0EP88"/>
<evidence type="ECO:0000313" key="7">
    <source>
        <dbReference type="EMBL" id="CAH1259205.1"/>
    </source>
</evidence>
<dbReference type="Proteomes" id="UP000838412">
    <property type="component" value="Chromosome 3"/>
</dbReference>
<dbReference type="PANTHER" id="PTHR31548:SF1">
    <property type="entry name" value="LD47387P"/>
    <property type="match status" value="1"/>
</dbReference>
<keyword evidence="5 6" id="KW-0472">Membrane</keyword>
<reference evidence="7" key="1">
    <citation type="submission" date="2022-01" db="EMBL/GenBank/DDBJ databases">
        <authorList>
            <person name="Braso-Vives M."/>
        </authorList>
    </citation>
    <scope>NUCLEOTIDE SEQUENCE</scope>
</reference>